<evidence type="ECO:0000313" key="2">
    <source>
        <dbReference type="Proteomes" id="UP000268007"/>
    </source>
</evidence>
<accession>A0A495J5N2</accession>
<reference evidence="1 2" key="1">
    <citation type="submission" date="2018-10" db="EMBL/GenBank/DDBJ databases">
        <title>Genomic Encyclopedia of Archaeal and Bacterial Type Strains, Phase II (KMG-II): from individual species to whole genera.</title>
        <authorList>
            <person name="Goeker M."/>
        </authorList>
    </citation>
    <scope>NUCLEOTIDE SEQUENCE [LARGE SCALE GENOMIC DNA]</scope>
    <source>
        <strain evidence="1 2">DSM 18602</strain>
    </source>
</reference>
<dbReference type="OrthoDB" id="713305at2"/>
<gene>
    <name evidence="1" type="ORF">BDD43_3493</name>
</gene>
<name>A0A495J5N2_9SPHI</name>
<dbReference type="Gene3D" id="3.30.420.250">
    <property type="match status" value="1"/>
</dbReference>
<dbReference type="Gene3D" id="3.30.420.260">
    <property type="match status" value="1"/>
</dbReference>
<comment type="caution">
    <text evidence="1">The sequence shown here is derived from an EMBL/GenBank/DDBJ whole genome shotgun (WGS) entry which is preliminary data.</text>
</comment>
<keyword evidence="2" id="KW-1185">Reference proteome</keyword>
<evidence type="ECO:0000313" key="1">
    <source>
        <dbReference type="EMBL" id="RKR83289.1"/>
    </source>
</evidence>
<dbReference type="Proteomes" id="UP000268007">
    <property type="component" value="Unassembled WGS sequence"/>
</dbReference>
<sequence length="282" mass="32338">MCYFFYFCFMSKGRFNYYDPEYDPKVTDGNELLLVVNNNTFGFIVSQIRTKKVLVWGEDYDNDELQNPEALKDILLGNYSSVKAVVPSVTFTIIPKDLFKETDIIEYSRFLTPEPDDVLLTNEFDVTNNVVFAVSKTIMEVLKNKLNKASIFFAGKVFAATVNFARHDNANLYAHIEGNRLQLLYFRNAEFAFYNNFEFNNPDELMYFVVLTANELGLNLDETSVILSGDVNISDKKIHRVSDLLPKVYLNQTKMVQLPQGFLSHQILLLSGLTLCESLVEN</sequence>
<dbReference type="InterPro" id="IPR024213">
    <property type="entry name" value="DUF3822"/>
</dbReference>
<proteinExistence type="predicted"/>
<organism evidence="1 2">
    <name type="scientific">Mucilaginibacter gracilis</name>
    <dbReference type="NCBI Taxonomy" id="423350"/>
    <lineage>
        <taxon>Bacteria</taxon>
        <taxon>Pseudomonadati</taxon>
        <taxon>Bacteroidota</taxon>
        <taxon>Sphingobacteriia</taxon>
        <taxon>Sphingobacteriales</taxon>
        <taxon>Sphingobacteriaceae</taxon>
        <taxon>Mucilaginibacter</taxon>
    </lineage>
</organism>
<protein>
    <submittedName>
        <fullName evidence="1">Uncharacterized protein DUF3822</fullName>
    </submittedName>
</protein>
<dbReference type="EMBL" id="RBKU01000001">
    <property type="protein sequence ID" value="RKR83289.1"/>
    <property type="molecule type" value="Genomic_DNA"/>
</dbReference>
<dbReference type="AlphaFoldDB" id="A0A495J5N2"/>
<dbReference type="CDD" id="cd24013">
    <property type="entry name" value="ASKHA_ATPase_BT3980-like"/>
    <property type="match status" value="1"/>
</dbReference>
<dbReference type="Pfam" id="PF12864">
    <property type="entry name" value="DUF3822"/>
    <property type="match status" value="1"/>
</dbReference>